<keyword evidence="1" id="KW-0812">Transmembrane</keyword>
<comment type="caution">
    <text evidence="2">The sequence shown here is derived from an EMBL/GenBank/DDBJ whole genome shotgun (WGS) entry which is preliminary data.</text>
</comment>
<evidence type="ECO:0000256" key="1">
    <source>
        <dbReference type="SAM" id="Phobius"/>
    </source>
</evidence>
<organism evidence="2 3">
    <name type="scientific">Psychroflexus salis</name>
    <dbReference type="NCBI Taxonomy" id="1526574"/>
    <lineage>
        <taxon>Bacteria</taxon>
        <taxon>Pseudomonadati</taxon>
        <taxon>Bacteroidota</taxon>
        <taxon>Flavobacteriia</taxon>
        <taxon>Flavobacteriales</taxon>
        <taxon>Flavobacteriaceae</taxon>
        <taxon>Psychroflexus</taxon>
    </lineage>
</organism>
<dbReference type="PANTHER" id="PTHR43044">
    <property type="match status" value="1"/>
</dbReference>
<dbReference type="Proteomes" id="UP000599688">
    <property type="component" value="Unassembled WGS sequence"/>
</dbReference>
<feature type="transmembrane region" description="Helical" evidence="1">
    <location>
        <begin position="213"/>
        <end position="233"/>
    </location>
</feature>
<feature type="transmembrane region" description="Helical" evidence="1">
    <location>
        <begin position="288"/>
        <end position="308"/>
    </location>
</feature>
<feature type="transmembrane region" description="Helical" evidence="1">
    <location>
        <begin position="353"/>
        <end position="373"/>
    </location>
</feature>
<feature type="transmembrane region" description="Helical" evidence="1">
    <location>
        <begin position="385"/>
        <end position="407"/>
    </location>
</feature>
<protein>
    <submittedName>
        <fullName evidence="2">Quinol:cytochrome C oxidoreductase</fullName>
    </submittedName>
</protein>
<feature type="transmembrane region" description="Helical" evidence="1">
    <location>
        <begin position="245"/>
        <end position="268"/>
    </location>
</feature>
<gene>
    <name evidence="2" type="primary">actF</name>
    <name evidence="2" type="ORF">GCM10010831_02810</name>
</gene>
<accession>A0A916ZNM2</accession>
<evidence type="ECO:0000313" key="3">
    <source>
        <dbReference type="Proteomes" id="UP000599688"/>
    </source>
</evidence>
<feature type="transmembrane region" description="Helical" evidence="1">
    <location>
        <begin position="328"/>
        <end position="346"/>
    </location>
</feature>
<keyword evidence="1" id="KW-0472">Membrane</keyword>
<dbReference type="AlphaFoldDB" id="A0A916ZNM2"/>
<evidence type="ECO:0000313" key="2">
    <source>
        <dbReference type="EMBL" id="GGE04664.1"/>
    </source>
</evidence>
<name>A0A916ZNM2_9FLAO</name>
<proteinExistence type="predicted"/>
<sequence>MSSKIKITSAILIIIGTIGLIYGFMSTPASVDEVTTMLADSHAAHGDTHAVSNTHAEVDAHHDEHHAEHVYDQLKNRPWASIYTAALFFFLLAVGAFAFYAVQNAAQAGWSPILFRVMEGISTYILPGGIVVFVLLVLSMLGYNHLFIWTDPDVVAHDAIIANKVGYLNTPFFLLRAAIYIGGWAFLSWLMRKNSRKMDENFNESLFKKNFKVSAIFLVFFIVSESMMSWDFIMSIDTHWFSTLFGWYVFASMFVSGITMIALVTIYLKSRGYLPEVNNSHIHDLAKFMFGISIFWTYLWFSQFLLIWYANIPEEAVYYVQRIEDYNLLFFGMVAINFIFPLLVLVNTDFKRVNWIVVMTGIVILIGHYLNFYVMIMPGTVGESWFIGIPEISSILLIAGLFLYVIFNGLAKAPLIAKNFPLIKESKHFHY</sequence>
<feature type="transmembrane region" description="Helical" evidence="1">
    <location>
        <begin position="7"/>
        <end position="25"/>
    </location>
</feature>
<keyword evidence="3" id="KW-1185">Reference proteome</keyword>
<dbReference type="EMBL" id="BMGL01000002">
    <property type="protein sequence ID" value="GGE04664.1"/>
    <property type="molecule type" value="Genomic_DNA"/>
</dbReference>
<feature type="transmembrane region" description="Helical" evidence="1">
    <location>
        <begin position="80"/>
        <end position="102"/>
    </location>
</feature>
<dbReference type="PANTHER" id="PTHR43044:SF1">
    <property type="entry name" value="QUINOL:CYTOCHROME C OXIDOREDUCTASE QUINONE-BINDING SUBUNIT 2"/>
    <property type="match status" value="1"/>
</dbReference>
<feature type="transmembrane region" description="Helical" evidence="1">
    <location>
        <begin position="123"/>
        <end position="143"/>
    </location>
</feature>
<keyword evidence="1" id="KW-1133">Transmembrane helix</keyword>
<feature type="transmembrane region" description="Helical" evidence="1">
    <location>
        <begin position="173"/>
        <end position="192"/>
    </location>
</feature>
<reference evidence="2 3" key="1">
    <citation type="journal article" date="2014" name="Int. J. Syst. Evol. Microbiol.">
        <title>Complete genome sequence of Corynebacterium casei LMG S-19264T (=DSM 44701T), isolated from a smear-ripened cheese.</title>
        <authorList>
            <consortium name="US DOE Joint Genome Institute (JGI-PGF)"/>
            <person name="Walter F."/>
            <person name="Albersmeier A."/>
            <person name="Kalinowski J."/>
            <person name="Ruckert C."/>
        </authorList>
    </citation>
    <scope>NUCLEOTIDE SEQUENCE [LARGE SCALE GENOMIC DNA]</scope>
    <source>
        <strain evidence="2 3">CGMCC 1.12925</strain>
    </source>
</reference>